<feature type="transmembrane region" description="Helical" evidence="9">
    <location>
        <begin position="118"/>
        <end position="141"/>
    </location>
</feature>
<dbReference type="InterPro" id="IPR026234">
    <property type="entry name" value="MRGPCRFAMILY"/>
</dbReference>
<keyword evidence="7" id="KW-0675">Receptor</keyword>
<keyword evidence="11" id="KW-1185">Reference proteome</keyword>
<evidence type="ECO:0000313" key="12">
    <source>
        <dbReference type="RefSeq" id="XP_067151369.1"/>
    </source>
</evidence>
<feature type="transmembrane region" description="Helical" evidence="9">
    <location>
        <begin position="6"/>
        <end position="25"/>
    </location>
</feature>
<evidence type="ECO:0000256" key="2">
    <source>
        <dbReference type="ARBA" id="ARBA00022475"/>
    </source>
</evidence>
<keyword evidence="5" id="KW-0297">G-protein coupled receptor</keyword>
<dbReference type="Gene3D" id="1.20.1070.10">
    <property type="entry name" value="Rhodopsin 7-helix transmembrane proteins"/>
    <property type="match status" value="1"/>
</dbReference>
<dbReference type="PANTHER" id="PTHR11334:SF29">
    <property type="entry name" value="MAS-RELATED G-PROTEIN COUPLED RECEPTOR MEMBER X2"/>
    <property type="match status" value="1"/>
</dbReference>
<evidence type="ECO:0000256" key="9">
    <source>
        <dbReference type="SAM" id="Phobius"/>
    </source>
</evidence>
<evidence type="ECO:0000256" key="1">
    <source>
        <dbReference type="ARBA" id="ARBA00004651"/>
    </source>
</evidence>
<reference evidence="12" key="1">
    <citation type="submission" date="2025-08" db="UniProtKB">
        <authorList>
            <consortium name="RefSeq"/>
        </authorList>
    </citation>
    <scope>IDENTIFICATION</scope>
    <source>
        <tissue evidence="12">Blood</tissue>
    </source>
</reference>
<dbReference type="PRINTS" id="PR02108">
    <property type="entry name" value="MRGPCRFAMILY"/>
</dbReference>
<keyword evidence="2" id="KW-1003">Cell membrane</keyword>
<evidence type="ECO:0000256" key="3">
    <source>
        <dbReference type="ARBA" id="ARBA00022692"/>
    </source>
</evidence>
<evidence type="ECO:0000256" key="7">
    <source>
        <dbReference type="ARBA" id="ARBA00023170"/>
    </source>
</evidence>
<feature type="transmembrane region" description="Helical" evidence="9">
    <location>
        <begin position="153"/>
        <end position="180"/>
    </location>
</feature>
<evidence type="ECO:0000256" key="4">
    <source>
        <dbReference type="ARBA" id="ARBA00022989"/>
    </source>
</evidence>
<dbReference type="PANTHER" id="PTHR11334">
    <property type="entry name" value="MAS-RELATED G-PROTEIN COUPLED RECEPTOR"/>
    <property type="match status" value="1"/>
</dbReference>
<feature type="domain" description="G-protein coupled receptors family 1 profile" evidence="10">
    <location>
        <begin position="17"/>
        <end position="246"/>
    </location>
</feature>
<organism evidence="11 12">
    <name type="scientific">Apteryx mantelli</name>
    <name type="common">North Island brown kiwi</name>
    <dbReference type="NCBI Taxonomy" id="2696672"/>
    <lineage>
        <taxon>Eukaryota</taxon>
        <taxon>Metazoa</taxon>
        <taxon>Chordata</taxon>
        <taxon>Craniata</taxon>
        <taxon>Vertebrata</taxon>
        <taxon>Euteleostomi</taxon>
        <taxon>Archelosauria</taxon>
        <taxon>Archosauria</taxon>
        <taxon>Dinosauria</taxon>
        <taxon>Saurischia</taxon>
        <taxon>Theropoda</taxon>
        <taxon>Coelurosauria</taxon>
        <taxon>Aves</taxon>
        <taxon>Palaeognathae</taxon>
        <taxon>Apterygiformes</taxon>
        <taxon>Apterygidae</taxon>
        <taxon>Apteryx</taxon>
    </lineage>
</organism>
<evidence type="ECO:0000259" key="10">
    <source>
        <dbReference type="PROSITE" id="PS50262"/>
    </source>
</evidence>
<dbReference type="RefSeq" id="XP_067151369.1">
    <property type="nucleotide sequence ID" value="XM_067295268.1"/>
</dbReference>
<dbReference type="SUPFAM" id="SSF81321">
    <property type="entry name" value="Family A G protein-coupled receptor-like"/>
    <property type="match status" value="1"/>
</dbReference>
<keyword evidence="3 9" id="KW-0812">Transmembrane</keyword>
<feature type="transmembrane region" description="Helical" evidence="9">
    <location>
        <begin position="192"/>
        <end position="217"/>
    </location>
</feature>
<name>A0ABM4EF87_9AVES</name>
<evidence type="ECO:0000256" key="5">
    <source>
        <dbReference type="ARBA" id="ARBA00023040"/>
    </source>
</evidence>
<evidence type="ECO:0000313" key="11">
    <source>
        <dbReference type="Proteomes" id="UP001652627"/>
    </source>
</evidence>
<dbReference type="InterPro" id="IPR000276">
    <property type="entry name" value="GPCR_Rhodpsn"/>
</dbReference>
<keyword evidence="4 9" id="KW-1133">Transmembrane helix</keyword>
<comment type="subcellular location">
    <subcellularLocation>
        <location evidence="1">Cell membrane</location>
        <topology evidence="1">Multi-pass membrane protein</topology>
    </subcellularLocation>
</comment>
<dbReference type="Proteomes" id="UP001652627">
    <property type="component" value="Chromosome 4"/>
</dbReference>
<proteinExistence type="predicted"/>
<evidence type="ECO:0000256" key="6">
    <source>
        <dbReference type="ARBA" id="ARBA00023136"/>
    </source>
</evidence>
<evidence type="ECO:0000256" key="8">
    <source>
        <dbReference type="ARBA" id="ARBA00023224"/>
    </source>
</evidence>
<dbReference type="PRINTS" id="PR00237">
    <property type="entry name" value="GPCRRHODOPSN"/>
</dbReference>
<dbReference type="PROSITE" id="PS50262">
    <property type="entry name" value="G_PROTEIN_RECEP_F1_2"/>
    <property type="match status" value="1"/>
</dbReference>
<feature type="transmembrane region" description="Helical" evidence="9">
    <location>
        <begin position="37"/>
        <end position="58"/>
    </location>
</feature>
<accession>A0ABM4EF87</accession>
<keyword evidence="8" id="KW-0807">Transducer</keyword>
<gene>
    <name evidence="12" type="primary">LOC136991816</name>
</gene>
<keyword evidence="6 9" id="KW-0472">Membrane</keyword>
<dbReference type="Pfam" id="PF00001">
    <property type="entry name" value="7tm_1"/>
    <property type="match status" value="1"/>
</dbReference>
<feature type="transmembrane region" description="Helical" evidence="9">
    <location>
        <begin position="78"/>
        <end position="97"/>
    </location>
</feature>
<dbReference type="GeneID" id="136991816"/>
<dbReference type="InterPro" id="IPR017452">
    <property type="entry name" value="GPCR_Rhodpsn_7TM"/>
</dbReference>
<sequence>MGQDRETAQVSLCGLGGNGMVVWFLGFHMKKSPFTVYILNLAITDLSLLRFLLVILPLDMVIEISCSPLYNYIFSKYLPIDLFLLWYFTSMYLLAAMSMERCPSVLFPIWYRGHRPKCLSGIVGGVIWFLLGLFVCLFFLGCYSPFNMNCRHIFLQLGIANFFIFSFFPFLSNLTLLIRLRYGSQRRHPGRLFVAILLNDVIVFFAFGFPLTAVMFLDSMIDLNIFYPYISYLLASLNSSINLVIYFLVGSYRQRRFQDSVKVTFYRVFAEKATCEEGSQGPSDTAVETTVITNPVSHFLARSNRHHRLHGSGKVTFRQAFAEKATCGEGSQVPRATAAEIAV</sequence>
<feature type="transmembrane region" description="Helical" evidence="9">
    <location>
        <begin position="229"/>
        <end position="249"/>
    </location>
</feature>
<protein>
    <submittedName>
        <fullName evidence="12">LOW QUALITY PROTEIN: proto-oncogene Mas-like</fullName>
    </submittedName>
</protein>